<keyword evidence="3" id="KW-1185">Reference proteome</keyword>
<dbReference type="Pfam" id="PF00646">
    <property type="entry name" value="F-box"/>
    <property type="match status" value="1"/>
</dbReference>
<evidence type="ECO:0000313" key="3">
    <source>
        <dbReference type="Proteomes" id="UP001314170"/>
    </source>
</evidence>
<organism evidence="2 3">
    <name type="scientific">Dovyalis caffra</name>
    <dbReference type="NCBI Taxonomy" id="77055"/>
    <lineage>
        <taxon>Eukaryota</taxon>
        <taxon>Viridiplantae</taxon>
        <taxon>Streptophyta</taxon>
        <taxon>Embryophyta</taxon>
        <taxon>Tracheophyta</taxon>
        <taxon>Spermatophyta</taxon>
        <taxon>Magnoliopsida</taxon>
        <taxon>eudicotyledons</taxon>
        <taxon>Gunneridae</taxon>
        <taxon>Pentapetalae</taxon>
        <taxon>rosids</taxon>
        <taxon>fabids</taxon>
        <taxon>Malpighiales</taxon>
        <taxon>Salicaceae</taxon>
        <taxon>Flacourtieae</taxon>
        <taxon>Dovyalis</taxon>
    </lineage>
</organism>
<dbReference type="InterPro" id="IPR001810">
    <property type="entry name" value="F-box_dom"/>
</dbReference>
<comment type="caution">
    <text evidence="2">The sequence shown here is derived from an EMBL/GenBank/DDBJ whole genome shotgun (WGS) entry which is preliminary data.</text>
</comment>
<name>A0AAV1R5C1_9ROSI</name>
<dbReference type="SUPFAM" id="SSF81383">
    <property type="entry name" value="F-box domain"/>
    <property type="match status" value="1"/>
</dbReference>
<dbReference type="InterPro" id="IPR036047">
    <property type="entry name" value="F-box-like_dom_sf"/>
</dbReference>
<protein>
    <recommendedName>
        <fullName evidence="1">F-box domain-containing protein</fullName>
    </recommendedName>
</protein>
<evidence type="ECO:0000313" key="2">
    <source>
        <dbReference type="EMBL" id="CAK7329201.1"/>
    </source>
</evidence>
<evidence type="ECO:0000259" key="1">
    <source>
        <dbReference type="Pfam" id="PF00646"/>
    </source>
</evidence>
<dbReference type="Proteomes" id="UP001314170">
    <property type="component" value="Unassembled WGS sequence"/>
</dbReference>
<dbReference type="AlphaFoldDB" id="A0AAV1R5C1"/>
<sequence>MSQTKGEQVGFQDHNYLRDSLLIEILLRLPLKPIFKFKTVCKHLFSLISDPFFADSYVSRINNDLLLFPSKPWVLMMDYDPSQDHKPESIADVIAVNEYPKFISAGFSLSFLLIEPEGEWHLKQEIRYREVRRSAYASLRKQSLLGTSMLTLPTPLAIHPFNSDAMVVLQFLTIFRHKRRKQPVSENSCRMCICTALLSHVIIASYNA</sequence>
<gene>
    <name evidence="2" type="ORF">DCAF_LOCUS6949</name>
</gene>
<feature type="domain" description="F-box" evidence="1">
    <location>
        <begin position="20"/>
        <end position="51"/>
    </location>
</feature>
<proteinExistence type="predicted"/>
<accession>A0AAV1R5C1</accession>
<reference evidence="2 3" key="1">
    <citation type="submission" date="2024-01" db="EMBL/GenBank/DDBJ databases">
        <authorList>
            <person name="Waweru B."/>
        </authorList>
    </citation>
    <scope>NUCLEOTIDE SEQUENCE [LARGE SCALE GENOMIC DNA]</scope>
</reference>
<dbReference type="EMBL" id="CAWUPB010000913">
    <property type="protein sequence ID" value="CAK7329201.1"/>
    <property type="molecule type" value="Genomic_DNA"/>
</dbReference>